<proteinExistence type="predicted"/>
<sequence length="170" mass="20208">MSNCFYFISDYFYDEYPDNGLMKNKDGTDGELHGRPCFFSIKDTKHPELFWLIPISSQLKKYRNIHRKKFEKYGYCNTIYFCKVLGYEKAFLIQNMFPTTEEYIESVYTDTNNVEVKIDERDEKKIIGLSNDVLKAHEKGKGVFFTDVDSIKEKLLMKNKKTEKKRNRKA</sequence>
<evidence type="ECO:0000313" key="2">
    <source>
        <dbReference type="Proteomes" id="UP001302978"/>
    </source>
</evidence>
<dbReference type="KEGG" id="mehf:MmiHf6_17140"/>
<dbReference type="Proteomes" id="UP001302978">
    <property type="component" value="Chromosome"/>
</dbReference>
<dbReference type="RefSeq" id="WP_316557564.1">
    <property type="nucleotide sequence ID" value="NZ_CP131059.1"/>
</dbReference>
<dbReference type="Gene3D" id="3.10.129.130">
    <property type="match status" value="1"/>
</dbReference>
<accession>A0AA97A2U1</accession>
<gene>
    <name evidence="1" type="ORF">MmiHf6_17140</name>
</gene>
<keyword evidence="2" id="KW-1185">Reference proteome</keyword>
<dbReference type="GeneID" id="85196328"/>
<dbReference type="InterPro" id="IPR053735">
    <property type="entry name" value="Type_III_TA_endoRNase"/>
</dbReference>
<dbReference type="NCBIfam" id="NF047359">
    <property type="entry name" value="CptIN"/>
    <property type="match status" value="1"/>
</dbReference>
<dbReference type="InterPro" id="IPR058108">
    <property type="entry name" value="CptIN-like"/>
</dbReference>
<evidence type="ECO:0000313" key="1">
    <source>
        <dbReference type="EMBL" id="WNY24383.1"/>
    </source>
</evidence>
<dbReference type="AlphaFoldDB" id="A0AA97A2U1"/>
<dbReference type="EMBL" id="CP131059">
    <property type="protein sequence ID" value="WNY24383.1"/>
    <property type="molecule type" value="Genomic_DNA"/>
</dbReference>
<name>A0AA97A2U1_9EURY</name>
<dbReference type="CDD" id="cd17492">
    <property type="entry name" value="toxin_CptN"/>
    <property type="match status" value="1"/>
</dbReference>
<organism evidence="1 2">
    <name type="scientific">Methanimicrococcus hongohii</name>
    <dbReference type="NCBI Taxonomy" id="3028295"/>
    <lineage>
        <taxon>Archaea</taxon>
        <taxon>Methanobacteriati</taxon>
        <taxon>Methanobacteriota</taxon>
        <taxon>Stenosarchaea group</taxon>
        <taxon>Methanomicrobia</taxon>
        <taxon>Methanosarcinales</taxon>
        <taxon>Methanosarcinaceae</taxon>
        <taxon>Methanimicrococcus</taxon>
    </lineage>
</organism>
<protein>
    <submittedName>
        <fullName evidence="1">Uncharacterized protein</fullName>
    </submittedName>
</protein>
<reference evidence="1 2" key="1">
    <citation type="submission" date="2023-07" db="EMBL/GenBank/DDBJ databases">
        <title>Closed genoem sequence of Methanomicrococcus sp. Hf6.</title>
        <authorList>
            <person name="Poehlein A."/>
            <person name="Protasov E."/>
            <person name="Platt K."/>
            <person name="Reeh H."/>
            <person name="Daniel R."/>
            <person name="Brune A."/>
        </authorList>
    </citation>
    <scope>NUCLEOTIDE SEQUENCE [LARGE SCALE GENOMIC DNA]</scope>
    <source>
        <strain evidence="1 2">Hf6</strain>
    </source>
</reference>